<keyword evidence="11" id="KW-1185">Reference proteome</keyword>
<evidence type="ECO:0000259" key="9">
    <source>
        <dbReference type="PROSITE" id="PS50198"/>
    </source>
</evidence>
<dbReference type="InterPro" id="IPR000297">
    <property type="entry name" value="PPIase_PpiC"/>
</dbReference>
<protein>
    <recommendedName>
        <fullName evidence="6">Periplasmic chaperone PpiD</fullName>
    </recommendedName>
    <alternativeName>
        <fullName evidence="7">Periplasmic folding chaperone</fullName>
    </alternativeName>
</protein>
<evidence type="ECO:0000256" key="3">
    <source>
        <dbReference type="ARBA" id="ARBA00022519"/>
    </source>
</evidence>
<dbReference type="InterPro" id="IPR023058">
    <property type="entry name" value="PPIase_PpiC_CS"/>
</dbReference>
<dbReference type="InterPro" id="IPR052029">
    <property type="entry name" value="PpiD_chaperone"/>
</dbReference>
<evidence type="ECO:0000256" key="1">
    <source>
        <dbReference type="ARBA" id="ARBA00004382"/>
    </source>
</evidence>
<organism evidence="10 11">
    <name type="scientific">Geodia barretti</name>
    <name type="common">Barrett's horny sponge</name>
    <dbReference type="NCBI Taxonomy" id="519541"/>
    <lineage>
        <taxon>Eukaryota</taxon>
        <taxon>Metazoa</taxon>
        <taxon>Porifera</taxon>
        <taxon>Demospongiae</taxon>
        <taxon>Heteroscleromorpha</taxon>
        <taxon>Tetractinellida</taxon>
        <taxon>Astrophorina</taxon>
        <taxon>Geodiidae</taxon>
        <taxon>Geodia</taxon>
    </lineage>
</organism>
<dbReference type="PROSITE" id="PS50198">
    <property type="entry name" value="PPIC_PPIASE_2"/>
    <property type="match status" value="1"/>
</dbReference>
<reference evidence="10" key="1">
    <citation type="submission" date="2023-03" db="EMBL/GenBank/DDBJ databases">
        <authorList>
            <person name="Steffen K."/>
            <person name="Cardenas P."/>
        </authorList>
    </citation>
    <scope>NUCLEOTIDE SEQUENCE</scope>
</reference>
<dbReference type="InterPro" id="IPR046357">
    <property type="entry name" value="PPIase_dom_sf"/>
</dbReference>
<keyword evidence="8" id="KW-0413">Isomerase</keyword>
<comment type="subcellular location">
    <subcellularLocation>
        <location evidence="1">Cell inner membrane</location>
        <topology evidence="1">Single-pass type II membrane protein</topology>
        <orientation evidence="1">Periplasmic side</orientation>
    </subcellularLocation>
</comment>
<dbReference type="PANTHER" id="PTHR47529:SF1">
    <property type="entry name" value="PERIPLASMIC CHAPERONE PPID"/>
    <property type="match status" value="1"/>
</dbReference>
<dbReference type="PANTHER" id="PTHR47529">
    <property type="entry name" value="PEPTIDYL-PROLYL CIS-TRANS ISOMERASE D"/>
    <property type="match status" value="1"/>
</dbReference>
<dbReference type="GO" id="GO:0003755">
    <property type="term" value="F:peptidyl-prolyl cis-trans isomerase activity"/>
    <property type="evidence" value="ECO:0007669"/>
    <property type="project" value="UniProtKB-KW"/>
</dbReference>
<comment type="caution">
    <text evidence="10">The sequence shown here is derived from an EMBL/GenBank/DDBJ whole genome shotgun (WGS) entry which is preliminary data.</text>
</comment>
<keyword evidence="3" id="KW-0997">Cell inner membrane</keyword>
<name>A0AA35QWG0_GEOBA</name>
<evidence type="ECO:0000256" key="6">
    <source>
        <dbReference type="ARBA" id="ARBA00040743"/>
    </source>
</evidence>
<keyword evidence="2" id="KW-1003">Cell membrane</keyword>
<evidence type="ECO:0000256" key="7">
    <source>
        <dbReference type="ARBA" id="ARBA00042775"/>
    </source>
</evidence>
<dbReference type="SUPFAM" id="SSF54534">
    <property type="entry name" value="FKBP-like"/>
    <property type="match status" value="1"/>
</dbReference>
<accession>A0AA35QWG0</accession>
<dbReference type="PROSITE" id="PS01096">
    <property type="entry name" value="PPIC_PPIASE_1"/>
    <property type="match status" value="1"/>
</dbReference>
<evidence type="ECO:0000256" key="4">
    <source>
        <dbReference type="ARBA" id="ARBA00023136"/>
    </source>
</evidence>
<gene>
    <name evidence="10" type="ORF">GBAR_LOCUS1469</name>
</gene>
<proteinExistence type="predicted"/>
<keyword evidence="4" id="KW-0472">Membrane</keyword>
<dbReference type="AlphaFoldDB" id="A0AA35QWG0"/>
<dbReference type="Pfam" id="PF13145">
    <property type="entry name" value="Rotamase_2"/>
    <property type="match status" value="1"/>
</dbReference>
<feature type="domain" description="PpiC" evidence="9">
    <location>
        <begin position="52"/>
        <end position="150"/>
    </location>
</feature>
<dbReference type="Gene3D" id="3.10.50.40">
    <property type="match status" value="2"/>
</dbReference>
<evidence type="ECO:0000256" key="5">
    <source>
        <dbReference type="ARBA" id="ARBA00023186"/>
    </source>
</evidence>
<dbReference type="EMBL" id="CASHTH010000216">
    <property type="protein sequence ID" value="CAI7994507.1"/>
    <property type="molecule type" value="Genomic_DNA"/>
</dbReference>
<evidence type="ECO:0000256" key="2">
    <source>
        <dbReference type="ARBA" id="ARBA00022475"/>
    </source>
</evidence>
<dbReference type="Proteomes" id="UP001174909">
    <property type="component" value="Unassembled WGS sequence"/>
</dbReference>
<evidence type="ECO:0000313" key="10">
    <source>
        <dbReference type="EMBL" id="CAI7994507.1"/>
    </source>
</evidence>
<evidence type="ECO:0000313" key="11">
    <source>
        <dbReference type="Proteomes" id="UP001174909"/>
    </source>
</evidence>
<keyword evidence="8" id="KW-0697">Rotamase</keyword>
<dbReference type="Pfam" id="PF13616">
    <property type="entry name" value="Rotamase_3"/>
    <property type="match status" value="1"/>
</dbReference>
<keyword evidence="5" id="KW-0143">Chaperone</keyword>
<evidence type="ECO:0000256" key="8">
    <source>
        <dbReference type="PROSITE-ProRule" id="PRU00278"/>
    </source>
</evidence>
<dbReference type="GO" id="GO:0005886">
    <property type="term" value="C:plasma membrane"/>
    <property type="evidence" value="ECO:0007669"/>
    <property type="project" value="UniProtKB-SubCell"/>
</dbReference>
<sequence>MYELSATDYVVPEKRRLRFVLIDVSALKDSFSPTDADVQAYYENNMDRYSEPSVLHASHILLRTEGKEAAEVQAQAEALVAEARGGADFAALAMEHSEDEGTTESGGDLGQIARGQMVPEFEAAAFALEQDEVSDPVSSMFGLHIIKATQKSGGVSQPLDTVRDDIIDTLKQTSADARASALAQAMAAEVTTPDELDTAARRRGLEPQESGFAAPGEPILGLGFSPEVTNEAFQMAPGDDPYVPPLEEVESRVRDDVIRRKAFVAAQERAAEVAALLAPAEEFGPAATAAALEVSSSDLLTRGTAIPGVGLNAAVEAVAFSLQAGETSDPILTGNTAVVLRVEEREEASESEFEANRETIRSQLMAERQNRFFAAYMENAKTRILINVDMAAFSQAVT</sequence>